<feature type="region of interest" description="Disordered" evidence="8">
    <location>
        <begin position="94"/>
        <end position="129"/>
    </location>
</feature>
<evidence type="ECO:0000313" key="11">
    <source>
        <dbReference type="Proteomes" id="UP001177023"/>
    </source>
</evidence>
<dbReference type="Pfam" id="PF00096">
    <property type="entry name" value="zf-C2H2"/>
    <property type="match status" value="3"/>
</dbReference>
<accession>A0AA36DC16</accession>
<keyword evidence="4 7" id="KW-0863">Zinc-finger</keyword>
<evidence type="ECO:0000313" key="10">
    <source>
        <dbReference type="EMBL" id="CAJ0583509.1"/>
    </source>
</evidence>
<dbReference type="FunFam" id="3.30.160.60:FF:000038">
    <property type="entry name" value="Zinc finger protein 624"/>
    <property type="match status" value="1"/>
</dbReference>
<dbReference type="AlphaFoldDB" id="A0AA36DC16"/>
<keyword evidence="3" id="KW-0677">Repeat</keyword>
<gene>
    <name evidence="10" type="ORF">MSPICULIGERA_LOCUS21586</name>
</gene>
<feature type="non-terminal residue" evidence="10">
    <location>
        <position position="219"/>
    </location>
</feature>
<evidence type="ECO:0000259" key="9">
    <source>
        <dbReference type="PROSITE" id="PS50157"/>
    </source>
</evidence>
<dbReference type="GO" id="GO:0008270">
    <property type="term" value="F:zinc ion binding"/>
    <property type="evidence" value="ECO:0007669"/>
    <property type="project" value="UniProtKB-KW"/>
</dbReference>
<dbReference type="SUPFAM" id="SSF57667">
    <property type="entry name" value="beta-beta-alpha zinc fingers"/>
    <property type="match status" value="2"/>
</dbReference>
<keyword evidence="5" id="KW-0862">Zinc</keyword>
<feature type="domain" description="C2H2-type" evidence="9">
    <location>
        <begin position="162"/>
        <end position="185"/>
    </location>
</feature>
<organism evidence="10 11">
    <name type="scientific">Mesorhabditis spiculigera</name>
    <dbReference type="NCBI Taxonomy" id="96644"/>
    <lineage>
        <taxon>Eukaryota</taxon>
        <taxon>Metazoa</taxon>
        <taxon>Ecdysozoa</taxon>
        <taxon>Nematoda</taxon>
        <taxon>Chromadorea</taxon>
        <taxon>Rhabditida</taxon>
        <taxon>Rhabditina</taxon>
        <taxon>Rhabditomorpha</taxon>
        <taxon>Rhabditoidea</taxon>
        <taxon>Rhabditidae</taxon>
        <taxon>Mesorhabditinae</taxon>
        <taxon>Mesorhabditis</taxon>
    </lineage>
</organism>
<dbReference type="InterPro" id="IPR036236">
    <property type="entry name" value="Znf_C2H2_sf"/>
</dbReference>
<dbReference type="GO" id="GO:0010468">
    <property type="term" value="P:regulation of gene expression"/>
    <property type="evidence" value="ECO:0007669"/>
    <property type="project" value="TreeGrafter"/>
</dbReference>
<evidence type="ECO:0000256" key="3">
    <source>
        <dbReference type="ARBA" id="ARBA00022737"/>
    </source>
</evidence>
<evidence type="ECO:0000256" key="5">
    <source>
        <dbReference type="ARBA" id="ARBA00022833"/>
    </source>
</evidence>
<reference evidence="10" key="1">
    <citation type="submission" date="2023-06" db="EMBL/GenBank/DDBJ databases">
        <authorList>
            <person name="Delattre M."/>
        </authorList>
    </citation>
    <scope>NUCLEOTIDE SEQUENCE</scope>
    <source>
        <strain evidence="10">AF72</strain>
    </source>
</reference>
<dbReference type="PROSITE" id="PS50157">
    <property type="entry name" value="ZINC_FINGER_C2H2_2"/>
    <property type="match status" value="3"/>
</dbReference>
<feature type="domain" description="C2H2-type" evidence="9">
    <location>
        <begin position="134"/>
        <end position="161"/>
    </location>
</feature>
<dbReference type="GO" id="GO:0005634">
    <property type="term" value="C:nucleus"/>
    <property type="evidence" value="ECO:0007669"/>
    <property type="project" value="UniProtKB-SubCell"/>
</dbReference>
<evidence type="ECO:0000256" key="4">
    <source>
        <dbReference type="ARBA" id="ARBA00022771"/>
    </source>
</evidence>
<evidence type="ECO:0000256" key="6">
    <source>
        <dbReference type="ARBA" id="ARBA00023242"/>
    </source>
</evidence>
<evidence type="ECO:0000256" key="8">
    <source>
        <dbReference type="SAM" id="MobiDB-lite"/>
    </source>
</evidence>
<dbReference type="EMBL" id="CATQJA010002665">
    <property type="protein sequence ID" value="CAJ0583509.1"/>
    <property type="molecule type" value="Genomic_DNA"/>
</dbReference>
<dbReference type="InterPro" id="IPR050331">
    <property type="entry name" value="Zinc_finger"/>
</dbReference>
<keyword evidence="11" id="KW-1185">Reference proteome</keyword>
<dbReference type="FunFam" id="3.30.160.60:FF:001182">
    <property type="entry name" value="Zinc finger, C2H2 type"/>
    <property type="match status" value="1"/>
</dbReference>
<dbReference type="FunFam" id="3.30.160.60:FF:000634">
    <property type="entry name" value="Zinc finger X-chromosomal protein"/>
    <property type="match status" value="1"/>
</dbReference>
<comment type="subcellular location">
    <subcellularLocation>
        <location evidence="1">Nucleus</location>
    </subcellularLocation>
</comment>
<dbReference type="Gene3D" id="3.30.160.60">
    <property type="entry name" value="Classic Zinc Finger"/>
    <property type="match status" value="3"/>
</dbReference>
<dbReference type="PANTHER" id="PTHR16515:SF66">
    <property type="entry name" value="C2H2-TYPE DOMAIN-CONTAINING PROTEIN"/>
    <property type="match status" value="1"/>
</dbReference>
<evidence type="ECO:0000256" key="1">
    <source>
        <dbReference type="ARBA" id="ARBA00004123"/>
    </source>
</evidence>
<dbReference type="PROSITE" id="PS00028">
    <property type="entry name" value="ZINC_FINGER_C2H2_1"/>
    <property type="match status" value="3"/>
</dbReference>
<dbReference type="InterPro" id="IPR013087">
    <property type="entry name" value="Znf_C2H2_type"/>
</dbReference>
<evidence type="ECO:0000256" key="2">
    <source>
        <dbReference type="ARBA" id="ARBA00022723"/>
    </source>
</evidence>
<dbReference type="Proteomes" id="UP001177023">
    <property type="component" value="Unassembled WGS sequence"/>
</dbReference>
<evidence type="ECO:0000256" key="7">
    <source>
        <dbReference type="PROSITE-ProRule" id="PRU00042"/>
    </source>
</evidence>
<dbReference type="PANTHER" id="PTHR16515">
    <property type="entry name" value="PR DOMAIN ZINC FINGER PROTEIN"/>
    <property type="match status" value="1"/>
</dbReference>
<feature type="domain" description="C2H2-type" evidence="9">
    <location>
        <begin position="194"/>
        <end position="219"/>
    </location>
</feature>
<protein>
    <recommendedName>
        <fullName evidence="9">C2H2-type domain-containing protein</fullName>
    </recommendedName>
</protein>
<comment type="caution">
    <text evidence="10">The sequence shown here is derived from an EMBL/GenBank/DDBJ whole genome shotgun (WGS) entry which is preliminary data.</text>
</comment>
<feature type="compositionally biased region" description="Low complexity" evidence="8">
    <location>
        <begin position="94"/>
        <end position="107"/>
    </location>
</feature>
<name>A0AA36DC16_9BILA</name>
<keyword evidence="2" id="KW-0479">Metal-binding</keyword>
<dbReference type="SMART" id="SM00355">
    <property type="entry name" value="ZnF_C2H2"/>
    <property type="match status" value="3"/>
</dbReference>
<proteinExistence type="predicted"/>
<keyword evidence="6" id="KW-0539">Nucleus</keyword>
<sequence>MVAKAGFLIDSLLRDTAETSEQMPPLSDDAIRSEELTKAEMFGQPPSELASDIFCDFYYLRLPASPLDMYLAKMQLLQKTFFQQHTLQTALNARTPPRLLPGHPRLPMKATAGRRQSIPESGAEGPSRGNIKKYRCDICEKTFSRSNTLVTHKRIHTGEKPFKCEHCGRAFRQPGNLTRHRLTHTTVGLLIKPYMCTECHKTFNRASNLQAHKKTHARL</sequence>